<reference evidence="2 3" key="1">
    <citation type="submission" date="2015-01" db="EMBL/GenBank/DDBJ databases">
        <title>Evolution of Trichinella species and genotypes.</title>
        <authorList>
            <person name="Korhonen P.K."/>
            <person name="Edoardo P."/>
            <person name="Giuseppe L.R."/>
            <person name="Gasser R.B."/>
        </authorList>
    </citation>
    <scope>NUCLEOTIDE SEQUENCE [LARGE SCALE GENOMIC DNA]</scope>
    <source>
        <strain evidence="2">ISS588</strain>
    </source>
</reference>
<evidence type="ECO:0000313" key="3">
    <source>
        <dbReference type="Proteomes" id="UP000054805"/>
    </source>
</evidence>
<evidence type="ECO:0000313" key="2">
    <source>
        <dbReference type="EMBL" id="KRY99989.1"/>
    </source>
</evidence>
<feature type="compositionally biased region" description="Basic and acidic residues" evidence="1">
    <location>
        <begin position="78"/>
        <end position="88"/>
    </location>
</feature>
<feature type="compositionally biased region" description="Low complexity" evidence="1">
    <location>
        <begin position="50"/>
        <end position="62"/>
    </location>
</feature>
<name>A0A0V1GP33_TRIPS</name>
<gene>
    <name evidence="2" type="ORF">T4B_8337</name>
</gene>
<dbReference type="Proteomes" id="UP000054805">
    <property type="component" value="Unassembled WGS sequence"/>
</dbReference>
<dbReference type="AlphaFoldDB" id="A0A0V1GP33"/>
<organism evidence="2 3">
    <name type="scientific">Trichinella pseudospiralis</name>
    <name type="common">Parasitic roundworm</name>
    <dbReference type="NCBI Taxonomy" id="6337"/>
    <lineage>
        <taxon>Eukaryota</taxon>
        <taxon>Metazoa</taxon>
        <taxon>Ecdysozoa</taxon>
        <taxon>Nematoda</taxon>
        <taxon>Enoplea</taxon>
        <taxon>Dorylaimia</taxon>
        <taxon>Trichinellida</taxon>
        <taxon>Trichinellidae</taxon>
        <taxon>Trichinella</taxon>
    </lineage>
</organism>
<accession>A0A0V1GP33</accession>
<keyword evidence="3" id="KW-1185">Reference proteome</keyword>
<comment type="caution">
    <text evidence="2">The sequence shown here is derived from an EMBL/GenBank/DDBJ whole genome shotgun (WGS) entry which is preliminary data.</text>
</comment>
<feature type="region of interest" description="Disordered" evidence="1">
    <location>
        <begin position="50"/>
        <end position="128"/>
    </location>
</feature>
<dbReference type="EMBL" id="JYDS01000967">
    <property type="protein sequence ID" value="KRY99989.1"/>
    <property type="molecule type" value="Genomic_DNA"/>
</dbReference>
<proteinExistence type="predicted"/>
<sequence length="128" mass="14249">MPRHLISDAHEWMNEIPTVPTYYPAKPQPRERAWRNQRGKKTLLSLTLAPGARPRPRVGVGARRPRGPPVKYHYSHRFFTDPVRRGGEPRGALASGAKRPSRACGRARPAPGTVPGGEFDWGGTPVKR</sequence>
<protein>
    <submittedName>
        <fullName evidence="2">Uncharacterized protein</fullName>
    </submittedName>
</protein>
<evidence type="ECO:0000256" key="1">
    <source>
        <dbReference type="SAM" id="MobiDB-lite"/>
    </source>
</evidence>